<evidence type="ECO:0000313" key="2">
    <source>
        <dbReference type="EMBL" id="OXN00423.1"/>
    </source>
</evidence>
<comment type="caution">
    <text evidence="2">The sequence shown here is derived from an EMBL/GenBank/DDBJ whole genome shotgun (WGS) entry which is preliminary data.</text>
</comment>
<dbReference type="RefSeq" id="WP_093960450.1">
    <property type="nucleotide sequence ID" value="NZ_NEWD01000016.1"/>
</dbReference>
<feature type="compositionally biased region" description="Low complexity" evidence="1">
    <location>
        <begin position="394"/>
        <end position="403"/>
    </location>
</feature>
<keyword evidence="3" id="KW-1185">Reference proteome</keyword>
<sequence length="403" mass="45029">MGNLTRSGFRFDDWVLVRPDAYAKRRGWVPSPVSSVPLHEVGRACSRAGLMMLELRFDASAIYDARRAARKAGVTSKRELVRAGAEALTDCRWVLGLYRCDDYGRRDRRDRSLLVDVDAMQRNEHDAHDTGAALPYGRAVADWDEAHGRSTSDELLVGVRAGSYELYRDAWMAAHPYAEVPVLPVTLDTKAMDEVRSIGIPRAYYMLGLAPVETSTSYVPLLSLRELLDLCVVFDYDPWTARSNRDLHEVPIDDLPRMIDGYHRLVAARVNAAETREREERMARYSRSTDPVLSTNHTTLLHDARNTTAATNTVTPATGTATGIVTTRAGAAVNHATSTTSADDATNKKPRRLIRAPRNLPKRGARRNRVTRADLEVRPWHQASGRESLGQAARRITTRPTTR</sequence>
<accession>A0A229VXS8</accession>
<organism evidence="2 3">
    <name type="scientific">Bifidobacterium vansinderenii</name>
    <dbReference type="NCBI Taxonomy" id="1984871"/>
    <lineage>
        <taxon>Bacteria</taxon>
        <taxon>Bacillati</taxon>
        <taxon>Actinomycetota</taxon>
        <taxon>Actinomycetes</taxon>
        <taxon>Bifidobacteriales</taxon>
        <taxon>Bifidobacteriaceae</taxon>
        <taxon>Bifidobacterium</taxon>
    </lineage>
</organism>
<dbReference type="OrthoDB" id="8876745at2"/>
<evidence type="ECO:0000256" key="1">
    <source>
        <dbReference type="SAM" id="MobiDB-lite"/>
    </source>
</evidence>
<name>A0A229VXS8_9BIFI</name>
<proteinExistence type="predicted"/>
<dbReference type="AlphaFoldDB" id="A0A229VXS8"/>
<reference evidence="2 3" key="1">
    <citation type="submission" date="2017-05" db="EMBL/GenBank/DDBJ databases">
        <title>Bifidobacterium vansinderenii sp. nov.</title>
        <authorList>
            <person name="Lugli G.A."/>
            <person name="Duranti S."/>
            <person name="Mangifesta M."/>
        </authorList>
    </citation>
    <scope>NUCLEOTIDE SEQUENCE [LARGE SCALE GENOMIC DNA]</scope>
    <source>
        <strain evidence="2 3">Tam10B</strain>
    </source>
</reference>
<evidence type="ECO:0000313" key="3">
    <source>
        <dbReference type="Proteomes" id="UP000215433"/>
    </source>
</evidence>
<gene>
    <name evidence="2" type="ORF">Tam10B_1293</name>
</gene>
<dbReference type="EMBL" id="NEWD01000016">
    <property type="protein sequence ID" value="OXN00423.1"/>
    <property type="molecule type" value="Genomic_DNA"/>
</dbReference>
<feature type="region of interest" description="Disordered" evidence="1">
    <location>
        <begin position="381"/>
        <end position="403"/>
    </location>
</feature>
<protein>
    <submittedName>
        <fullName evidence="2">Uncharacterized protein</fullName>
    </submittedName>
</protein>
<dbReference type="Proteomes" id="UP000215433">
    <property type="component" value="Unassembled WGS sequence"/>
</dbReference>